<dbReference type="EMBL" id="JADFTS010000007">
    <property type="protein sequence ID" value="KAF9598695.1"/>
    <property type="molecule type" value="Genomic_DNA"/>
</dbReference>
<evidence type="ECO:0000313" key="2">
    <source>
        <dbReference type="EMBL" id="KAF9598695.1"/>
    </source>
</evidence>
<accession>A0A835HGD5</accession>
<dbReference type="PANTHER" id="PTHR48210:SF1">
    <property type="entry name" value="OS05G0352800 PROTEIN"/>
    <property type="match status" value="1"/>
</dbReference>
<sequence length="76" mass="8052">MVSIGECVRPCDLRLHLMKEISGMPTSLKGATSKAGAYPDVVGEPSSSSASRVDRAGNSQVPSGVELYYCILSFED</sequence>
<feature type="compositionally biased region" description="Polar residues" evidence="1">
    <location>
        <begin position="45"/>
        <end position="58"/>
    </location>
</feature>
<evidence type="ECO:0000313" key="3">
    <source>
        <dbReference type="Proteomes" id="UP000631114"/>
    </source>
</evidence>
<organism evidence="2 3">
    <name type="scientific">Coptis chinensis</name>
    <dbReference type="NCBI Taxonomy" id="261450"/>
    <lineage>
        <taxon>Eukaryota</taxon>
        <taxon>Viridiplantae</taxon>
        <taxon>Streptophyta</taxon>
        <taxon>Embryophyta</taxon>
        <taxon>Tracheophyta</taxon>
        <taxon>Spermatophyta</taxon>
        <taxon>Magnoliopsida</taxon>
        <taxon>Ranunculales</taxon>
        <taxon>Ranunculaceae</taxon>
        <taxon>Coptidoideae</taxon>
        <taxon>Coptis</taxon>
    </lineage>
</organism>
<comment type="caution">
    <text evidence="2">The sequence shown here is derived from an EMBL/GenBank/DDBJ whole genome shotgun (WGS) entry which is preliminary data.</text>
</comment>
<name>A0A835HGD5_9MAGN</name>
<feature type="region of interest" description="Disordered" evidence="1">
    <location>
        <begin position="28"/>
        <end position="58"/>
    </location>
</feature>
<dbReference type="AlphaFoldDB" id="A0A835HGD5"/>
<protein>
    <submittedName>
        <fullName evidence="2">Uncharacterized protein</fullName>
    </submittedName>
</protein>
<proteinExistence type="predicted"/>
<dbReference type="Proteomes" id="UP000631114">
    <property type="component" value="Unassembled WGS sequence"/>
</dbReference>
<gene>
    <name evidence="2" type="ORF">IFM89_029945</name>
</gene>
<reference evidence="2 3" key="1">
    <citation type="submission" date="2020-10" db="EMBL/GenBank/DDBJ databases">
        <title>The Coptis chinensis genome and diversification of protoberbering-type alkaloids.</title>
        <authorList>
            <person name="Wang B."/>
            <person name="Shu S."/>
            <person name="Song C."/>
            <person name="Liu Y."/>
        </authorList>
    </citation>
    <scope>NUCLEOTIDE SEQUENCE [LARGE SCALE GENOMIC DNA]</scope>
    <source>
        <strain evidence="2">HL-2020</strain>
        <tissue evidence="2">Leaf</tissue>
    </source>
</reference>
<dbReference type="OrthoDB" id="1625307at2759"/>
<dbReference type="PANTHER" id="PTHR48210">
    <property type="entry name" value="OS05G0352800 PROTEIN"/>
    <property type="match status" value="1"/>
</dbReference>
<evidence type="ECO:0000256" key="1">
    <source>
        <dbReference type="SAM" id="MobiDB-lite"/>
    </source>
</evidence>
<keyword evidence="3" id="KW-1185">Reference proteome</keyword>